<dbReference type="GO" id="GO:0008233">
    <property type="term" value="F:peptidase activity"/>
    <property type="evidence" value="ECO:0007669"/>
    <property type="project" value="InterPro"/>
</dbReference>
<dbReference type="InterPro" id="IPR002410">
    <property type="entry name" value="Peptidase_S33"/>
</dbReference>
<dbReference type="Proteomes" id="UP000244174">
    <property type="component" value="Unassembled WGS sequence"/>
</dbReference>
<comment type="similarity">
    <text evidence="1">Belongs to the peptidase S33 family.</text>
</comment>
<dbReference type="SUPFAM" id="SSF53474">
    <property type="entry name" value="alpha/beta-Hydrolases"/>
    <property type="match status" value="1"/>
</dbReference>
<dbReference type="InterPro" id="IPR000073">
    <property type="entry name" value="AB_hydrolase_1"/>
</dbReference>
<evidence type="ECO:0000256" key="2">
    <source>
        <dbReference type="ARBA" id="ARBA00022801"/>
    </source>
</evidence>
<sequence>MLIVISYSAIAEEKKVITTDGVELFVKIEGKGTPCLYIHGGPGSGSYWFEKFFGDFMEEHFTMIYLDQRGVGRSGSPENKDYSIERMSLDFEEVRKSLGFEDWLTIGHSFGGILQMGYAEKFPEAQKGMMMINCTLYLNESFCESWAPKASEFLGENYIGCANDSLPMMERMNKLGSKLREKDIFWKMAYSKKENEEIMNSTWGQVENWNYDFGNAALSYEAYWQNFLDNTVKIDIPVLFFYGSSDWMVGPEHYKNVKFTNMLLWESEVGHVPFLENTNDLKKAIKTFKIKYRFES</sequence>
<dbReference type="PRINTS" id="PR00793">
    <property type="entry name" value="PROAMNOPTASE"/>
</dbReference>
<dbReference type="Gene3D" id="3.40.50.1820">
    <property type="entry name" value="alpha/beta hydrolase"/>
    <property type="match status" value="1"/>
</dbReference>
<comment type="caution">
    <text evidence="4">The sequence shown here is derived from an EMBL/GenBank/DDBJ whole genome shotgun (WGS) entry which is preliminary data.</text>
</comment>
<dbReference type="EMBL" id="QBKQ01000002">
    <property type="protein sequence ID" value="PTX42866.1"/>
    <property type="molecule type" value="Genomic_DNA"/>
</dbReference>
<dbReference type="InterPro" id="IPR029058">
    <property type="entry name" value="AB_hydrolase_fold"/>
</dbReference>
<dbReference type="PANTHER" id="PTHR43798:SF31">
    <property type="entry name" value="AB HYDROLASE SUPERFAMILY PROTEIN YCLE"/>
    <property type="match status" value="1"/>
</dbReference>
<reference evidence="4 5" key="1">
    <citation type="submission" date="2018-04" db="EMBL/GenBank/DDBJ databases">
        <title>Genomic Encyclopedia of Archaeal and Bacterial Type Strains, Phase II (KMG-II): from individual species to whole genera.</title>
        <authorList>
            <person name="Goeker M."/>
        </authorList>
    </citation>
    <scope>NUCLEOTIDE SEQUENCE [LARGE SCALE GENOMIC DNA]</scope>
    <source>
        <strain evidence="4 5">DSM 23082</strain>
    </source>
</reference>
<gene>
    <name evidence="4" type="ORF">C8P64_1388</name>
</gene>
<keyword evidence="5" id="KW-1185">Reference proteome</keyword>
<evidence type="ECO:0000313" key="4">
    <source>
        <dbReference type="EMBL" id="PTX42866.1"/>
    </source>
</evidence>
<feature type="domain" description="AB hydrolase-1" evidence="3">
    <location>
        <begin position="36"/>
        <end position="277"/>
    </location>
</feature>
<evidence type="ECO:0000313" key="5">
    <source>
        <dbReference type="Proteomes" id="UP000244174"/>
    </source>
</evidence>
<dbReference type="PANTHER" id="PTHR43798">
    <property type="entry name" value="MONOACYLGLYCEROL LIPASE"/>
    <property type="match status" value="1"/>
</dbReference>
<organism evidence="4 5">
    <name type="scientific">Christiangramia gaetbulicola</name>
    <dbReference type="NCBI Taxonomy" id="703340"/>
    <lineage>
        <taxon>Bacteria</taxon>
        <taxon>Pseudomonadati</taxon>
        <taxon>Bacteroidota</taxon>
        <taxon>Flavobacteriia</taxon>
        <taxon>Flavobacteriales</taxon>
        <taxon>Flavobacteriaceae</taxon>
        <taxon>Christiangramia</taxon>
    </lineage>
</organism>
<dbReference type="InterPro" id="IPR050266">
    <property type="entry name" value="AB_hydrolase_sf"/>
</dbReference>
<name>A0A2T6AGE7_9FLAO</name>
<proteinExistence type="inferred from homology"/>
<dbReference type="AlphaFoldDB" id="A0A2T6AGE7"/>
<accession>A0A2T6AGE7</accession>
<dbReference type="GO" id="GO:0016020">
    <property type="term" value="C:membrane"/>
    <property type="evidence" value="ECO:0007669"/>
    <property type="project" value="TreeGrafter"/>
</dbReference>
<dbReference type="Pfam" id="PF00561">
    <property type="entry name" value="Abhydrolase_1"/>
    <property type="match status" value="1"/>
</dbReference>
<protein>
    <submittedName>
        <fullName evidence="4">Proline iminopeptidase</fullName>
    </submittedName>
</protein>
<keyword evidence="2" id="KW-0378">Hydrolase</keyword>
<evidence type="ECO:0000256" key="1">
    <source>
        <dbReference type="ARBA" id="ARBA00010088"/>
    </source>
</evidence>
<dbReference type="GO" id="GO:0006508">
    <property type="term" value="P:proteolysis"/>
    <property type="evidence" value="ECO:0007669"/>
    <property type="project" value="InterPro"/>
</dbReference>
<evidence type="ECO:0000259" key="3">
    <source>
        <dbReference type="Pfam" id="PF00561"/>
    </source>
</evidence>